<evidence type="ECO:0000256" key="2">
    <source>
        <dbReference type="SAM" id="Phobius"/>
    </source>
</evidence>
<feature type="transmembrane region" description="Helical" evidence="2">
    <location>
        <begin position="7"/>
        <end position="30"/>
    </location>
</feature>
<dbReference type="AlphaFoldDB" id="A0A939RY40"/>
<sequence>MERNPRLFIALIGAGIVLTVLTGIALYGLFTGPRTAGAGEDRTSSAAPTETDGPSAGDELLAIDREAGGEEFARSAAEALFTWSTRGQASPELVREHLLEVADPTGYETPGLYADLAGYLPSESQWRQLRQFDTRQSIKITELAIPQTWEDVVSDPANELAPGTVAFTIDAERIRSGGWEGSAHRDETRDEVEFTVFVTCPEKTGECSLLRLSKLGSALR</sequence>
<organism evidence="3 4">
    <name type="scientific">Leucobacter ruminantium</name>
    <dbReference type="NCBI Taxonomy" id="1289170"/>
    <lineage>
        <taxon>Bacteria</taxon>
        <taxon>Bacillati</taxon>
        <taxon>Actinomycetota</taxon>
        <taxon>Actinomycetes</taxon>
        <taxon>Micrococcales</taxon>
        <taxon>Microbacteriaceae</taxon>
        <taxon>Leucobacter</taxon>
    </lineage>
</organism>
<name>A0A939RY40_9MICO</name>
<keyword evidence="2" id="KW-1133">Transmembrane helix</keyword>
<evidence type="ECO:0000313" key="4">
    <source>
        <dbReference type="Proteomes" id="UP000664398"/>
    </source>
</evidence>
<dbReference type="EMBL" id="JAGDYL010000005">
    <property type="protein sequence ID" value="MBO1804471.1"/>
    <property type="molecule type" value="Genomic_DNA"/>
</dbReference>
<dbReference type="RefSeq" id="WP_208044952.1">
    <property type="nucleotide sequence ID" value="NZ_JAGDYL010000005.1"/>
</dbReference>
<accession>A0A939RY40</accession>
<proteinExistence type="predicted"/>
<keyword evidence="4" id="KW-1185">Reference proteome</keyword>
<evidence type="ECO:0000313" key="3">
    <source>
        <dbReference type="EMBL" id="MBO1804471.1"/>
    </source>
</evidence>
<dbReference type="Proteomes" id="UP000664398">
    <property type="component" value="Unassembled WGS sequence"/>
</dbReference>
<reference evidence="3" key="1">
    <citation type="submission" date="2021-03" db="EMBL/GenBank/DDBJ databases">
        <title>Leucobacter chromiisoli sp. nov., isolated from chromium-containing soil of chemical plant.</title>
        <authorList>
            <person name="Xu Z."/>
        </authorList>
    </citation>
    <scope>NUCLEOTIDE SEQUENCE</scope>
    <source>
        <strain evidence="3">A2</strain>
    </source>
</reference>
<keyword evidence="2" id="KW-0812">Transmembrane</keyword>
<feature type="region of interest" description="Disordered" evidence="1">
    <location>
        <begin position="36"/>
        <end position="57"/>
    </location>
</feature>
<gene>
    <name evidence="3" type="ORF">J4H91_03955</name>
</gene>
<evidence type="ECO:0000256" key="1">
    <source>
        <dbReference type="SAM" id="MobiDB-lite"/>
    </source>
</evidence>
<comment type="caution">
    <text evidence="3">The sequence shown here is derived from an EMBL/GenBank/DDBJ whole genome shotgun (WGS) entry which is preliminary data.</text>
</comment>
<keyword evidence="2" id="KW-0472">Membrane</keyword>
<protein>
    <submittedName>
        <fullName evidence="3">Uncharacterized protein</fullName>
    </submittedName>
</protein>